<dbReference type="SUPFAM" id="SSF53328">
    <property type="entry name" value="Formyltransferase"/>
    <property type="match status" value="1"/>
</dbReference>
<comment type="similarity">
    <text evidence="1 5">Belongs to the Fmt family.</text>
</comment>
<dbReference type="InterPro" id="IPR011034">
    <property type="entry name" value="Formyl_transferase-like_C_sf"/>
</dbReference>
<evidence type="ECO:0000256" key="3">
    <source>
        <dbReference type="ARBA" id="ARBA00022679"/>
    </source>
</evidence>
<feature type="domain" description="Formyl transferase C-terminal" evidence="7">
    <location>
        <begin position="215"/>
        <end position="312"/>
    </location>
</feature>
<dbReference type="InterPro" id="IPR044135">
    <property type="entry name" value="Met-tRNA-FMT_C"/>
</dbReference>
<gene>
    <name evidence="5 8" type="primary">fmt</name>
    <name evidence="8" type="ORF">MESMUL_06550</name>
</gene>
<name>A0A388SCW4_9BURK</name>
<dbReference type="InterPro" id="IPR001555">
    <property type="entry name" value="GART_AS"/>
</dbReference>
<comment type="catalytic activity">
    <reaction evidence="5">
        <text>L-methionyl-tRNA(fMet) + (6R)-10-formyltetrahydrofolate = N-formyl-L-methionyl-tRNA(fMet) + (6S)-5,6,7,8-tetrahydrofolate + H(+)</text>
        <dbReference type="Rhea" id="RHEA:24380"/>
        <dbReference type="Rhea" id="RHEA-COMP:9952"/>
        <dbReference type="Rhea" id="RHEA-COMP:9953"/>
        <dbReference type="ChEBI" id="CHEBI:15378"/>
        <dbReference type="ChEBI" id="CHEBI:57453"/>
        <dbReference type="ChEBI" id="CHEBI:78530"/>
        <dbReference type="ChEBI" id="CHEBI:78844"/>
        <dbReference type="ChEBI" id="CHEBI:195366"/>
        <dbReference type="EC" id="2.1.2.9"/>
    </reaction>
</comment>
<dbReference type="Proteomes" id="UP000266091">
    <property type="component" value="Unassembled WGS sequence"/>
</dbReference>
<evidence type="ECO:0000313" key="8">
    <source>
        <dbReference type="EMBL" id="GBO93301.1"/>
    </source>
</evidence>
<dbReference type="InterPro" id="IPR041711">
    <property type="entry name" value="Met-tRNA-FMT_N"/>
</dbReference>
<dbReference type="SUPFAM" id="SSF50486">
    <property type="entry name" value="FMT C-terminal domain-like"/>
    <property type="match status" value="1"/>
</dbReference>
<dbReference type="Pfam" id="PF00551">
    <property type="entry name" value="Formyl_trans_N"/>
    <property type="match status" value="1"/>
</dbReference>
<dbReference type="InterPro" id="IPR002376">
    <property type="entry name" value="Formyl_transf_N"/>
</dbReference>
<feature type="domain" description="Formyl transferase N-terminal" evidence="6">
    <location>
        <begin position="1"/>
        <end position="192"/>
    </location>
</feature>
<keyword evidence="4 5" id="KW-0648">Protein biosynthesis</keyword>
<dbReference type="AlphaFoldDB" id="A0A388SCW4"/>
<dbReference type="EC" id="2.1.2.9" evidence="2 5"/>
<dbReference type="PROSITE" id="PS00373">
    <property type="entry name" value="GART"/>
    <property type="match status" value="1"/>
</dbReference>
<evidence type="ECO:0000259" key="7">
    <source>
        <dbReference type="Pfam" id="PF02911"/>
    </source>
</evidence>
<dbReference type="Pfam" id="PF02911">
    <property type="entry name" value="Formyl_trans_C"/>
    <property type="match status" value="1"/>
</dbReference>
<comment type="caution">
    <text evidence="8">The sequence shown here is derived from an EMBL/GenBank/DDBJ whole genome shotgun (WGS) entry which is preliminary data.</text>
</comment>
<evidence type="ECO:0000313" key="9">
    <source>
        <dbReference type="Proteomes" id="UP000266091"/>
    </source>
</evidence>
<dbReference type="Gene3D" id="3.40.50.12230">
    <property type="match status" value="1"/>
</dbReference>
<keyword evidence="3 5" id="KW-0808">Transferase</keyword>
<dbReference type="NCBIfam" id="TIGR00460">
    <property type="entry name" value="fmt"/>
    <property type="match status" value="1"/>
</dbReference>
<evidence type="ECO:0000256" key="1">
    <source>
        <dbReference type="ARBA" id="ARBA00010699"/>
    </source>
</evidence>
<evidence type="ECO:0000259" key="6">
    <source>
        <dbReference type="Pfam" id="PF00551"/>
    </source>
</evidence>
<keyword evidence="9" id="KW-1185">Reference proteome</keyword>
<dbReference type="GO" id="GO:0005829">
    <property type="term" value="C:cytosol"/>
    <property type="evidence" value="ECO:0007669"/>
    <property type="project" value="TreeGrafter"/>
</dbReference>
<organism evidence="8 9">
    <name type="scientific">Mesosutterella multiformis</name>
    <dbReference type="NCBI Taxonomy" id="2259133"/>
    <lineage>
        <taxon>Bacteria</taxon>
        <taxon>Pseudomonadati</taxon>
        <taxon>Pseudomonadota</taxon>
        <taxon>Betaproteobacteria</taxon>
        <taxon>Burkholderiales</taxon>
        <taxon>Sutterellaceae</taxon>
        <taxon>Mesosutterella</taxon>
    </lineage>
</organism>
<evidence type="ECO:0000256" key="4">
    <source>
        <dbReference type="ARBA" id="ARBA00022917"/>
    </source>
</evidence>
<dbReference type="OrthoDB" id="9802815at2"/>
<dbReference type="InterPro" id="IPR005793">
    <property type="entry name" value="Formyl_trans_C"/>
</dbReference>
<sequence length="321" mass="34308">MKIIFAGTPEFAATALKGLIESEHDVCLVLTQPDRASGRGMKLTPSAVKALALAHDIPVATPVTLSLKKGGEEAQKAQDLIAAQKADLLVVAAYGLILPQSVLDMPAGIGPDHAIKAVNLHASLLPRWRGAAPVTRAIEAGDPQTGVTLMKMEAGLDTGPMIDTVYTDIEDTDTTTTLTERLASLGTELLLKDLKTPDALTFTPQPEDGANYAEKVMKSEAHIDWESSSGLICRRIRAFNPFPTSTSVIHDTTIKFWEAESVKLETDDAAPGSIVSIDDGIVVAAGIGAIRATMLQKPGKGRMNWRQFLQSFPLKVGETFK</sequence>
<comment type="function">
    <text evidence="5">Attaches a formyl group to the free amino group of methionyl-tRNA(fMet). The formyl group appears to play a dual role in the initiator identity of N-formylmethionyl-tRNA by promoting its recognition by IF2 and preventing the misappropriation of this tRNA by the elongation apparatus.</text>
</comment>
<dbReference type="CDD" id="cd08704">
    <property type="entry name" value="Met_tRNA_FMT_C"/>
    <property type="match status" value="1"/>
</dbReference>
<reference evidence="8 9" key="1">
    <citation type="journal article" date="2018" name="Int. J. Syst. Evol. Microbiol.">
        <title>Mesosutterella multiformis gen. nov., sp. nov., a member of the family Sutterellaceae and Sutterella megalosphaeroides sp. nov., isolated from human faeces.</title>
        <authorList>
            <person name="Sakamoto M."/>
            <person name="Ikeyama N."/>
            <person name="Kunihiro T."/>
            <person name="Iino T."/>
            <person name="Yuki M."/>
            <person name="Ohkuma M."/>
        </authorList>
    </citation>
    <scope>NUCLEOTIDE SEQUENCE [LARGE SCALE GENOMIC DNA]</scope>
    <source>
        <strain evidence="8 9">4NBBH2</strain>
    </source>
</reference>
<feature type="binding site" evidence="5">
    <location>
        <begin position="123"/>
        <end position="126"/>
    </location>
    <ligand>
        <name>(6S)-5,6,7,8-tetrahydrofolate</name>
        <dbReference type="ChEBI" id="CHEBI:57453"/>
    </ligand>
</feature>
<accession>A0A401LK91</accession>
<accession>A0A388SCW4</accession>
<proteinExistence type="inferred from homology"/>
<dbReference type="CDD" id="cd08646">
    <property type="entry name" value="FMT_core_Met-tRNA-FMT_N"/>
    <property type="match status" value="1"/>
</dbReference>
<dbReference type="PANTHER" id="PTHR11138">
    <property type="entry name" value="METHIONYL-TRNA FORMYLTRANSFERASE"/>
    <property type="match status" value="1"/>
</dbReference>
<dbReference type="InterPro" id="IPR036477">
    <property type="entry name" value="Formyl_transf_N_sf"/>
</dbReference>
<dbReference type="PANTHER" id="PTHR11138:SF5">
    <property type="entry name" value="METHIONYL-TRNA FORMYLTRANSFERASE, MITOCHONDRIAL"/>
    <property type="match status" value="1"/>
</dbReference>
<evidence type="ECO:0000256" key="5">
    <source>
        <dbReference type="HAMAP-Rule" id="MF_00182"/>
    </source>
</evidence>
<dbReference type="HAMAP" id="MF_00182">
    <property type="entry name" value="Formyl_trans"/>
    <property type="match status" value="1"/>
</dbReference>
<dbReference type="InterPro" id="IPR005794">
    <property type="entry name" value="Fmt"/>
</dbReference>
<protein>
    <recommendedName>
        <fullName evidence="2 5">Methionyl-tRNA formyltransferase</fullName>
        <ecNumber evidence="2 5">2.1.2.9</ecNumber>
    </recommendedName>
</protein>
<evidence type="ECO:0000256" key="2">
    <source>
        <dbReference type="ARBA" id="ARBA00012261"/>
    </source>
</evidence>
<dbReference type="GO" id="GO:0004479">
    <property type="term" value="F:methionyl-tRNA formyltransferase activity"/>
    <property type="evidence" value="ECO:0007669"/>
    <property type="project" value="UniProtKB-UniRule"/>
</dbReference>
<dbReference type="RefSeq" id="WP_116269702.1">
    <property type="nucleotide sequence ID" value="NZ_BGZJ01000001.1"/>
</dbReference>
<dbReference type="EMBL" id="BGZJ01000001">
    <property type="protein sequence ID" value="GBO93301.1"/>
    <property type="molecule type" value="Genomic_DNA"/>
</dbReference>